<comment type="caution">
    <text evidence="12">Lacks conserved residue(s) required for the propagation of feature annotation.</text>
</comment>
<dbReference type="AlphaFoldDB" id="A0A8J3JD03"/>
<evidence type="ECO:0000256" key="2">
    <source>
        <dbReference type="ARBA" id="ARBA00012035"/>
    </source>
</evidence>
<feature type="binding site" evidence="12">
    <location>
        <begin position="41"/>
        <end position="45"/>
    </location>
    <ligand>
        <name>substrate</name>
    </ligand>
</feature>
<comment type="subunit">
    <text evidence="12">Homodimer.</text>
</comment>
<keyword evidence="15" id="KW-1185">Reference proteome</keyword>
<comment type="similarity">
    <text evidence="12">Belongs to the carbohydrate kinase PfkB family. Ribokinase subfamily.</text>
</comment>
<keyword evidence="8 12" id="KW-0067">ATP-binding</keyword>
<feature type="binding site" evidence="12">
    <location>
        <begin position="195"/>
        <end position="200"/>
    </location>
    <ligand>
        <name>ATP</name>
        <dbReference type="ChEBI" id="CHEBI:30616"/>
    </ligand>
</feature>
<feature type="binding site" evidence="12">
    <location>
        <position position="224"/>
    </location>
    <ligand>
        <name>K(+)</name>
        <dbReference type="ChEBI" id="CHEBI:29103"/>
    </ligand>
</feature>
<dbReference type="SUPFAM" id="SSF53613">
    <property type="entry name" value="Ribokinase-like"/>
    <property type="match status" value="1"/>
</dbReference>
<comment type="caution">
    <text evidence="14">The sequence shown here is derived from an EMBL/GenBank/DDBJ whole genome shotgun (WGS) entry which is preliminary data.</text>
</comment>
<evidence type="ECO:0000259" key="13">
    <source>
        <dbReference type="Pfam" id="PF00294"/>
    </source>
</evidence>
<gene>
    <name evidence="14" type="primary">rbsK_3</name>
    <name evidence="12" type="synonym">rbsK</name>
    <name evidence="14" type="ORF">Aru02nite_53580</name>
</gene>
<feature type="binding site" evidence="12">
    <location>
        <position position="228"/>
    </location>
    <ligand>
        <name>substrate</name>
    </ligand>
</feature>
<dbReference type="GO" id="GO:0019303">
    <property type="term" value="P:D-ribose catabolic process"/>
    <property type="evidence" value="ECO:0007669"/>
    <property type="project" value="UniProtKB-UniRule"/>
</dbReference>
<evidence type="ECO:0000256" key="6">
    <source>
        <dbReference type="ARBA" id="ARBA00022741"/>
    </source>
</evidence>
<reference evidence="14" key="1">
    <citation type="submission" date="2021-01" db="EMBL/GenBank/DDBJ databases">
        <title>Whole genome shotgun sequence of Actinocatenispora rupis NBRC 107355.</title>
        <authorList>
            <person name="Komaki H."/>
            <person name="Tamura T."/>
        </authorList>
    </citation>
    <scope>NUCLEOTIDE SEQUENCE</scope>
    <source>
        <strain evidence="14">NBRC 107355</strain>
    </source>
</reference>
<dbReference type="GO" id="GO:0005524">
    <property type="term" value="F:ATP binding"/>
    <property type="evidence" value="ECO:0007669"/>
    <property type="project" value="UniProtKB-UniRule"/>
</dbReference>
<feature type="binding site" evidence="12">
    <location>
        <position position="222"/>
    </location>
    <ligand>
        <name>K(+)</name>
        <dbReference type="ChEBI" id="CHEBI:29103"/>
    </ligand>
</feature>
<evidence type="ECO:0000313" key="14">
    <source>
        <dbReference type="EMBL" id="GID14469.1"/>
    </source>
</evidence>
<keyword evidence="12" id="KW-0963">Cytoplasm</keyword>
<sequence>MQRESLTVVGSLNLDLTCRTERLPAPGETVTAHHLDRVPGGKGANQAVAAARLGAAVRMVGAVGDDDAGPVLRAALRTAGVDDSGVVTVDGPSGTALIAVDDRGENQIIVVPGANALVRVDAGVADAPAVLCQLEIPLPTVLAAARTSRGFFALNAAPAVPLPDELRARCDLVIVNETEYAALGGLPDARLVAVTYGSRGAELRARGELVATAEAPAVRAVDSVGAGDAFCAALVLALRSGLDPGAALTAACRVGAYAVTVPGARPDLPPLADFLTGAVDPA</sequence>
<evidence type="ECO:0000256" key="8">
    <source>
        <dbReference type="ARBA" id="ARBA00022840"/>
    </source>
</evidence>
<comment type="cofactor">
    <cofactor evidence="12">
        <name>Mg(2+)</name>
        <dbReference type="ChEBI" id="CHEBI:18420"/>
    </cofactor>
    <text evidence="12">Requires a divalent cation, most likely magnesium in vivo, as an electrophilic catalyst to aid phosphoryl group transfer. It is the chelate of the metal and the nucleotide that is the actual substrate.</text>
</comment>
<evidence type="ECO:0000256" key="7">
    <source>
        <dbReference type="ARBA" id="ARBA00022777"/>
    </source>
</evidence>
<evidence type="ECO:0000256" key="4">
    <source>
        <dbReference type="ARBA" id="ARBA00022679"/>
    </source>
</evidence>
<feature type="domain" description="Carbohydrate kinase PfkB" evidence="13">
    <location>
        <begin position="4"/>
        <end position="269"/>
    </location>
</feature>
<comment type="activity regulation">
    <text evidence="12">Activated by a monovalent cation that binds near, but not in, the active site. The most likely occupant of the site in vivo is potassium. Ion binding induces a conformational change that may alter substrate affinity.</text>
</comment>
<keyword evidence="4 12" id="KW-0808">Transferase</keyword>
<dbReference type="PROSITE" id="PS00584">
    <property type="entry name" value="PFKB_KINASES_2"/>
    <property type="match status" value="1"/>
</dbReference>
<dbReference type="InterPro" id="IPR002139">
    <property type="entry name" value="Ribo/fructo_kinase"/>
</dbReference>
<dbReference type="Pfam" id="PF00294">
    <property type="entry name" value="PfkB"/>
    <property type="match status" value="1"/>
</dbReference>
<evidence type="ECO:0000256" key="3">
    <source>
        <dbReference type="ARBA" id="ARBA00016943"/>
    </source>
</evidence>
<feature type="binding site" evidence="12">
    <location>
        <begin position="227"/>
        <end position="228"/>
    </location>
    <ligand>
        <name>ATP</name>
        <dbReference type="ChEBI" id="CHEBI:30616"/>
    </ligand>
</feature>
<dbReference type="GO" id="GO:0005829">
    <property type="term" value="C:cytosol"/>
    <property type="evidence" value="ECO:0007669"/>
    <property type="project" value="TreeGrafter"/>
</dbReference>
<keyword evidence="6 12" id="KW-0547">Nucleotide-binding</keyword>
<evidence type="ECO:0000256" key="10">
    <source>
        <dbReference type="ARBA" id="ARBA00022958"/>
    </source>
</evidence>
<feature type="binding site" evidence="12">
    <location>
        <begin position="13"/>
        <end position="15"/>
    </location>
    <ligand>
        <name>substrate</name>
    </ligand>
</feature>
<organism evidence="14 15">
    <name type="scientific">Actinocatenispora rupis</name>
    <dbReference type="NCBI Taxonomy" id="519421"/>
    <lineage>
        <taxon>Bacteria</taxon>
        <taxon>Bacillati</taxon>
        <taxon>Actinomycetota</taxon>
        <taxon>Actinomycetes</taxon>
        <taxon>Micromonosporales</taxon>
        <taxon>Micromonosporaceae</taxon>
        <taxon>Actinocatenispora</taxon>
    </lineage>
</organism>
<evidence type="ECO:0000256" key="5">
    <source>
        <dbReference type="ARBA" id="ARBA00022723"/>
    </source>
</evidence>
<keyword evidence="9 12" id="KW-0460">Magnesium</keyword>
<dbReference type="Proteomes" id="UP000612808">
    <property type="component" value="Unassembled WGS sequence"/>
</dbReference>
<name>A0A8J3JD03_9ACTN</name>
<dbReference type="PRINTS" id="PR00990">
    <property type="entry name" value="RIBOKINASE"/>
</dbReference>
<comment type="subcellular location">
    <subcellularLocation>
        <location evidence="12">Cytoplasm</location>
    </subcellularLocation>
</comment>
<dbReference type="GO" id="GO:0046872">
    <property type="term" value="F:metal ion binding"/>
    <property type="evidence" value="ECO:0007669"/>
    <property type="project" value="UniProtKB-KW"/>
</dbReference>
<comment type="pathway">
    <text evidence="12">Carbohydrate metabolism; D-ribose degradation; D-ribose 5-phosphate from beta-D-ribopyranose: step 2/2.</text>
</comment>
<dbReference type="InterPro" id="IPR002173">
    <property type="entry name" value="Carboh/pur_kinase_PfkB_CS"/>
</dbReference>
<dbReference type="EMBL" id="BOMB01000031">
    <property type="protein sequence ID" value="GID14469.1"/>
    <property type="molecule type" value="Genomic_DNA"/>
</dbReference>
<dbReference type="InterPro" id="IPR029056">
    <property type="entry name" value="Ribokinase-like"/>
</dbReference>
<keyword evidence="10 12" id="KW-0630">Potassium</keyword>
<accession>A0A8J3JD03</accession>
<dbReference type="PANTHER" id="PTHR10584">
    <property type="entry name" value="SUGAR KINASE"/>
    <property type="match status" value="1"/>
</dbReference>
<dbReference type="InterPro" id="IPR011611">
    <property type="entry name" value="PfkB_dom"/>
</dbReference>
<comment type="catalytic activity">
    <reaction evidence="12">
        <text>D-ribose + ATP = D-ribose 5-phosphate + ADP + H(+)</text>
        <dbReference type="Rhea" id="RHEA:13697"/>
        <dbReference type="ChEBI" id="CHEBI:15378"/>
        <dbReference type="ChEBI" id="CHEBI:30616"/>
        <dbReference type="ChEBI" id="CHEBI:47013"/>
        <dbReference type="ChEBI" id="CHEBI:78346"/>
        <dbReference type="ChEBI" id="CHEBI:456216"/>
        <dbReference type="EC" id="2.7.1.15"/>
    </reaction>
</comment>
<feature type="binding site" evidence="12">
    <location>
        <position position="176"/>
    </location>
    <ligand>
        <name>ATP</name>
        <dbReference type="ChEBI" id="CHEBI:30616"/>
    </ligand>
</feature>
<keyword evidence="7 12" id="KW-0418">Kinase</keyword>
<dbReference type="PANTHER" id="PTHR10584:SF166">
    <property type="entry name" value="RIBOKINASE"/>
    <property type="match status" value="1"/>
</dbReference>
<evidence type="ECO:0000256" key="1">
    <source>
        <dbReference type="ARBA" id="ARBA00005380"/>
    </source>
</evidence>
<dbReference type="GO" id="GO:0004747">
    <property type="term" value="F:ribokinase activity"/>
    <property type="evidence" value="ECO:0007669"/>
    <property type="project" value="UniProtKB-UniRule"/>
</dbReference>
<dbReference type="InterPro" id="IPR011877">
    <property type="entry name" value="Ribokinase"/>
</dbReference>
<feature type="binding site" evidence="12">
    <location>
        <position position="263"/>
    </location>
    <ligand>
        <name>K(+)</name>
        <dbReference type="ChEBI" id="CHEBI:29103"/>
    </ligand>
</feature>
<evidence type="ECO:0000256" key="11">
    <source>
        <dbReference type="ARBA" id="ARBA00023277"/>
    </source>
</evidence>
<feature type="binding site" evidence="12">
    <location>
        <position position="135"/>
    </location>
    <ligand>
        <name>substrate</name>
    </ligand>
</feature>
<feature type="active site" description="Proton acceptor" evidence="12">
    <location>
        <position position="228"/>
    </location>
</feature>
<keyword evidence="5 12" id="KW-0479">Metal-binding</keyword>
<evidence type="ECO:0000313" key="15">
    <source>
        <dbReference type="Proteomes" id="UP000612808"/>
    </source>
</evidence>
<dbReference type="UniPathway" id="UPA00916">
    <property type="reaction ID" value="UER00889"/>
</dbReference>
<dbReference type="Gene3D" id="3.40.1190.20">
    <property type="match status" value="1"/>
</dbReference>
<evidence type="ECO:0000256" key="9">
    <source>
        <dbReference type="ARBA" id="ARBA00022842"/>
    </source>
</evidence>
<dbReference type="CDD" id="cd01174">
    <property type="entry name" value="ribokinase"/>
    <property type="match status" value="1"/>
</dbReference>
<comment type="similarity">
    <text evidence="1">Belongs to the carbohydrate kinase pfkB family.</text>
</comment>
<evidence type="ECO:0000256" key="12">
    <source>
        <dbReference type="HAMAP-Rule" id="MF_01987"/>
    </source>
</evidence>
<dbReference type="RefSeq" id="WP_203662283.1">
    <property type="nucleotide sequence ID" value="NZ_BAAAZM010000018.1"/>
</dbReference>
<proteinExistence type="inferred from homology"/>
<feature type="binding site" evidence="12">
    <location>
        <position position="261"/>
    </location>
    <ligand>
        <name>K(+)</name>
        <dbReference type="ChEBI" id="CHEBI:29103"/>
    </ligand>
</feature>
<dbReference type="HAMAP" id="MF_01987">
    <property type="entry name" value="Ribokinase"/>
    <property type="match status" value="1"/>
</dbReference>
<dbReference type="EC" id="2.7.1.15" evidence="2 12"/>
<feature type="binding site" evidence="12">
    <location>
        <position position="258"/>
    </location>
    <ligand>
        <name>K(+)</name>
        <dbReference type="ChEBI" id="CHEBI:29103"/>
    </ligand>
</feature>
<keyword evidence="11 12" id="KW-0119">Carbohydrate metabolism</keyword>
<protein>
    <recommendedName>
        <fullName evidence="3 12">Ribokinase</fullName>
        <shortName evidence="12">RK</shortName>
        <ecNumber evidence="2 12">2.7.1.15</ecNumber>
    </recommendedName>
</protein>
<comment type="function">
    <text evidence="12">Catalyzes the phosphorylation of ribose at O-5 in a reaction requiring ATP and magnesium. The resulting D-ribose-5-phosphate can then be used either for sythesis of nucleotides, histidine, and tryptophan, or as a component of the pentose phosphate pathway.</text>
</comment>